<comment type="caution">
    <text evidence="1">The sequence shown here is derived from an EMBL/GenBank/DDBJ whole genome shotgun (WGS) entry which is preliminary data.</text>
</comment>
<name>A0A4Z2H4P9_9TELE</name>
<gene>
    <name evidence="1" type="ORF">EYF80_028934</name>
</gene>
<reference evidence="1 2" key="1">
    <citation type="submission" date="2019-03" db="EMBL/GenBank/DDBJ databases">
        <title>First draft genome of Liparis tanakae, snailfish: a comprehensive survey of snailfish specific genes.</title>
        <authorList>
            <person name="Kim W."/>
            <person name="Song I."/>
            <person name="Jeong J.-H."/>
            <person name="Kim D."/>
            <person name="Kim S."/>
            <person name="Ryu S."/>
            <person name="Song J.Y."/>
            <person name="Lee S.K."/>
        </authorList>
    </citation>
    <scope>NUCLEOTIDE SEQUENCE [LARGE SCALE GENOMIC DNA]</scope>
    <source>
        <tissue evidence="1">Muscle</tissue>
    </source>
</reference>
<keyword evidence="2" id="KW-1185">Reference proteome</keyword>
<evidence type="ECO:0000313" key="2">
    <source>
        <dbReference type="Proteomes" id="UP000314294"/>
    </source>
</evidence>
<dbReference type="Proteomes" id="UP000314294">
    <property type="component" value="Unassembled WGS sequence"/>
</dbReference>
<accession>A0A4Z2H4P9</accession>
<dbReference type="EMBL" id="SRLO01000326">
    <property type="protein sequence ID" value="TNN60837.1"/>
    <property type="molecule type" value="Genomic_DNA"/>
</dbReference>
<protein>
    <submittedName>
        <fullName evidence="1">Uncharacterized protein</fullName>
    </submittedName>
</protein>
<proteinExistence type="predicted"/>
<evidence type="ECO:0000313" key="1">
    <source>
        <dbReference type="EMBL" id="TNN60837.1"/>
    </source>
</evidence>
<dbReference type="AlphaFoldDB" id="A0A4Z2H4P9"/>
<sequence>MKVVMMGWRVTAKKRLFCPTPRGEVFGCQLSESGMVGAVRSVGKQKERGCVCKNRSKKTGTNV</sequence>
<organism evidence="1 2">
    <name type="scientific">Liparis tanakae</name>
    <name type="common">Tanaka's snailfish</name>
    <dbReference type="NCBI Taxonomy" id="230148"/>
    <lineage>
        <taxon>Eukaryota</taxon>
        <taxon>Metazoa</taxon>
        <taxon>Chordata</taxon>
        <taxon>Craniata</taxon>
        <taxon>Vertebrata</taxon>
        <taxon>Euteleostomi</taxon>
        <taxon>Actinopterygii</taxon>
        <taxon>Neopterygii</taxon>
        <taxon>Teleostei</taxon>
        <taxon>Neoteleostei</taxon>
        <taxon>Acanthomorphata</taxon>
        <taxon>Eupercaria</taxon>
        <taxon>Perciformes</taxon>
        <taxon>Cottioidei</taxon>
        <taxon>Cottales</taxon>
        <taxon>Liparidae</taxon>
        <taxon>Liparis</taxon>
    </lineage>
</organism>